<reference evidence="3" key="1">
    <citation type="submission" date="2016-10" db="EMBL/GenBank/DDBJ databases">
        <authorList>
            <person name="Varghese N."/>
            <person name="Submissions S."/>
        </authorList>
    </citation>
    <scope>NUCLEOTIDE SEQUENCE [LARGE SCALE GENOMIC DNA]</scope>
    <source>
        <strain evidence="3">CGMCC 4.7042</strain>
    </source>
</reference>
<evidence type="ECO:0000256" key="1">
    <source>
        <dbReference type="SAM" id="MobiDB-lite"/>
    </source>
</evidence>
<proteinExistence type="predicted"/>
<sequence length="117" mass="12690">MPQNRKLTVQPPPDGIVWIEDYRSEDGTAVIPGIASRLGISVSTYKKWRMRGEGPVTFFIGKKAAARIEDVEAYLAGLHQAAVLAARESAATAAHDMRPPEARHHHRAGRRPAAAAA</sequence>
<protein>
    <recommendedName>
        <fullName evidence="4">Helix-turn-helix domain-containing protein</fullName>
    </recommendedName>
</protein>
<dbReference type="RefSeq" id="WP_093659383.1">
    <property type="nucleotide sequence ID" value="NZ_FNHI01000021.1"/>
</dbReference>
<organism evidence="2 3">
    <name type="scientific">Streptomyces wuyuanensis</name>
    <dbReference type="NCBI Taxonomy" id="1196353"/>
    <lineage>
        <taxon>Bacteria</taxon>
        <taxon>Bacillati</taxon>
        <taxon>Actinomycetota</taxon>
        <taxon>Actinomycetes</taxon>
        <taxon>Kitasatosporales</taxon>
        <taxon>Streptomycetaceae</taxon>
        <taxon>Streptomyces</taxon>
    </lineage>
</organism>
<feature type="region of interest" description="Disordered" evidence="1">
    <location>
        <begin position="91"/>
        <end position="117"/>
    </location>
</feature>
<evidence type="ECO:0000313" key="2">
    <source>
        <dbReference type="EMBL" id="SDN19110.1"/>
    </source>
</evidence>
<name>A0A1G9ZCD4_9ACTN</name>
<dbReference type="Proteomes" id="UP000199063">
    <property type="component" value="Unassembled WGS sequence"/>
</dbReference>
<dbReference type="OrthoDB" id="4330189at2"/>
<dbReference type="STRING" id="1196353.SAMN05444921_12190"/>
<accession>A0A1G9ZCD4</accession>
<gene>
    <name evidence="2" type="ORF">SAMN05444921_12190</name>
</gene>
<keyword evidence="3" id="KW-1185">Reference proteome</keyword>
<dbReference type="EMBL" id="FNHI01000021">
    <property type="protein sequence ID" value="SDN19110.1"/>
    <property type="molecule type" value="Genomic_DNA"/>
</dbReference>
<dbReference type="AlphaFoldDB" id="A0A1G9ZCD4"/>
<evidence type="ECO:0008006" key="4">
    <source>
        <dbReference type="Google" id="ProtNLM"/>
    </source>
</evidence>
<evidence type="ECO:0000313" key="3">
    <source>
        <dbReference type="Proteomes" id="UP000199063"/>
    </source>
</evidence>
<dbReference type="GeneID" id="40832668"/>